<dbReference type="EMBL" id="CAJJDM010000058">
    <property type="protein sequence ID" value="CAD8076869.1"/>
    <property type="molecule type" value="Genomic_DNA"/>
</dbReference>
<dbReference type="InterPro" id="IPR033248">
    <property type="entry name" value="Transketolase_C"/>
</dbReference>
<sequence length="83" mass="9792">MRKDDHVTITAFSKMVGNSLIIAEQLFSEVIICQVFNLRSYRPQNRDNITENAKKIRIEEGWAQSSIRTEIFLQLWNEEHLNI</sequence>
<proteinExistence type="predicted"/>
<protein>
    <recommendedName>
        <fullName evidence="1">Transketolase C-terminal domain-containing protein</fullName>
    </recommendedName>
</protein>
<evidence type="ECO:0000313" key="3">
    <source>
        <dbReference type="Proteomes" id="UP000688137"/>
    </source>
</evidence>
<name>A0A8S1MB31_PARPR</name>
<keyword evidence="3" id="KW-1185">Reference proteome</keyword>
<dbReference type="Proteomes" id="UP000688137">
    <property type="component" value="Unassembled WGS sequence"/>
</dbReference>
<evidence type="ECO:0000259" key="1">
    <source>
        <dbReference type="Pfam" id="PF02780"/>
    </source>
</evidence>
<gene>
    <name evidence="2" type="ORF">PPRIM_AZ9-3.1.T0570097</name>
</gene>
<accession>A0A8S1MB31</accession>
<dbReference type="AlphaFoldDB" id="A0A8S1MB31"/>
<evidence type="ECO:0000313" key="2">
    <source>
        <dbReference type="EMBL" id="CAD8076869.1"/>
    </source>
</evidence>
<dbReference type="Pfam" id="PF02780">
    <property type="entry name" value="Transketolase_C"/>
    <property type="match status" value="1"/>
</dbReference>
<organism evidence="2 3">
    <name type="scientific">Paramecium primaurelia</name>
    <dbReference type="NCBI Taxonomy" id="5886"/>
    <lineage>
        <taxon>Eukaryota</taxon>
        <taxon>Sar</taxon>
        <taxon>Alveolata</taxon>
        <taxon>Ciliophora</taxon>
        <taxon>Intramacronucleata</taxon>
        <taxon>Oligohymenophorea</taxon>
        <taxon>Peniculida</taxon>
        <taxon>Parameciidae</taxon>
        <taxon>Paramecium</taxon>
    </lineage>
</organism>
<reference evidence="2" key="1">
    <citation type="submission" date="2021-01" db="EMBL/GenBank/DDBJ databases">
        <authorList>
            <consortium name="Genoscope - CEA"/>
            <person name="William W."/>
        </authorList>
    </citation>
    <scope>NUCLEOTIDE SEQUENCE</scope>
</reference>
<comment type="caution">
    <text evidence="2">The sequence shown here is derived from an EMBL/GenBank/DDBJ whole genome shotgun (WGS) entry which is preliminary data.</text>
</comment>
<feature type="domain" description="Transketolase C-terminal" evidence="1">
    <location>
        <begin position="2"/>
        <end position="78"/>
    </location>
</feature>